<name>X0ZL81_9ZZZZ</name>
<dbReference type="PANTHER" id="PTHR43708:SF8">
    <property type="entry name" value="OXIDOREDUCTASE"/>
    <property type="match status" value="1"/>
</dbReference>
<dbReference type="GO" id="GO:0000166">
    <property type="term" value="F:nucleotide binding"/>
    <property type="evidence" value="ECO:0007669"/>
    <property type="project" value="InterPro"/>
</dbReference>
<dbReference type="PANTHER" id="PTHR43708">
    <property type="entry name" value="CONSERVED EXPRESSED OXIDOREDUCTASE (EUROFUNG)"/>
    <property type="match status" value="1"/>
</dbReference>
<feature type="non-terminal residue" evidence="3">
    <location>
        <position position="283"/>
    </location>
</feature>
<dbReference type="EMBL" id="BART01002257">
    <property type="protein sequence ID" value="GAG58847.1"/>
    <property type="molecule type" value="Genomic_DNA"/>
</dbReference>
<dbReference type="Pfam" id="PF22725">
    <property type="entry name" value="GFO_IDH_MocA_C3"/>
    <property type="match status" value="1"/>
</dbReference>
<dbReference type="AlphaFoldDB" id="X0ZL81"/>
<dbReference type="Gene3D" id="3.40.50.720">
    <property type="entry name" value="NAD(P)-binding Rossmann-like Domain"/>
    <property type="match status" value="1"/>
</dbReference>
<dbReference type="Gene3D" id="3.30.360.10">
    <property type="entry name" value="Dihydrodipicolinate Reductase, domain 2"/>
    <property type="match status" value="1"/>
</dbReference>
<evidence type="ECO:0000259" key="1">
    <source>
        <dbReference type="Pfam" id="PF01408"/>
    </source>
</evidence>
<dbReference type="InterPro" id="IPR000683">
    <property type="entry name" value="Gfo/Idh/MocA-like_OxRdtase_N"/>
</dbReference>
<evidence type="ECO:0000259" key="2">
    <source>
        <dbReference type="Pfam" id="PF22725"/>
    </source>
</evidence>
<proteinExistence type="predicted"/>
<dbReference type="SUPFAM" id="SSF55347">
    <property type="entry name" value="Glyceraldehyde-3-phosphate dehydrogenase-like, C-terminal domain"/>
    <property type="match status" value="1"/>
</dbReference>
<protein>
    <recommendedName>
        <fullName evidence="4">Gfo/Idh/MocA-like oxidoreductase N-terminal domain-containing protein</fullName>
    </recommendedName>
</protein>
<comment type="caution">
    <text evidence="3">The sequence shown here is derived from an EMBL/GenBank/DDBJ whole genome shotgun (WGS) entry which is preliminary data.</text>
</comment>
<evidence type="ECO:0000313" key="3">
    <source>
        <dbReference type="EMBL" id="GAG58847.1"/>
    </source>
</evidence>
<dbReference type="SUPFAM" id="SSF51735">
    <property type="entry name" value="NAD(P)-binding Rossmann-fold domains"/>
    <property type="match status" value="1"/>
</dbReference>
<accession>X0ZL81</accession>
<feature type="domain" description="GFO/IDH/MocA-like oxidoreductase" evidence="2">
    <location>
        <begin position="135"/>
        <end position="257"/>
    </location>
</feature>
<sequence length="283" mass="32309">MGKIRLGIIGPGIIWKRAHKPALKKFSNRFEIAAFCATSEKSKNKINKEYPGMPFYKDYKLLVKESFIDAVIIMTPIPMNPVVAIEALNAGKDVFLEKPMATNVKDGKELVKKEKETGKRVFILEQYAYKSLTDEMTKIVNSGLLGDVLMFDRLYHGYIGFKEGVEDYGNTEWRIKPAFPLGILFDGGIHEIAMLSKIFGKPLAVYAAGFKCRQEYGDYDYESMIFEYKNNLIGTFSDSFFLDGNRNYFNVRGTKGLAFYEEDLKITIEENSGRRNIIKIKDE</sequence>
<dbReference type="Pfam" id="PF01408">
    <property type="entry name" value="GFO_IDH_MocA"/>
    <property type="match status" value="1"/>
</dbReference>
<dbReference type="InterPro" id="IPR051317">
    <property type="entry name" value="Gfo/Idh/MocA_oxidoreduct"/>
</dbReference>
<gene>
    <name evidence="3" type="ORF">S01H4_07051</name>
</gene>
<feature type="domain" description="Gfo/Idh/MocA-like oxidoreductase N-terminal" evidence="1">
    <location>
        <begin position="4"/>
        <end position="123"/>
    </location>
</feature>
<reference evidence="3" key="1">
    <citation type="journal article" date="2014" name="Front. Microbiol.">
        <title>High frequency of phylogenetically diverse reductive dehalogenase-homologous genes in deep subseafloor sedimentary metagenomes.</title>
        <authorList>
            <person name="Kawai M."/>
            <person name="Futagami T."/>
            <person name="Toyoda A."/>
            <person name="Takaki Y."/>
            <person name="Nishi S."/>
            <person name="Hori S."/>
            <person name="Arai W."/>
            <person name="Tsubouchi T."/>
            <person name="Morono Y."/>
            <person name="Uchiyama I."/>
            <person name="Ito T."/>
            <person name="Fujiyama A."/>
            <person name="Inagaki F."/>
            <person name="Takami H."/>
        </authorList>
    </citation>
    <scope>NUCLEOTIDE SEQUENCE</scope>
    <source>
        <strain evidence="3">Expedition CK06-06</strain>
    </source>
</reference>
<dbReference type="InterPro" id="IPR055170">
    <property type="entry name" value="GFO_IDH_MocA-like_dom"/>
</dbReference>
<organism evidence="3">
    <name type="scientific">marine sediment metagenome</name>
    <dbReference type="NCBI Taxonomy" id="412755"/>
    <lineage>
        <taxon>unclassified sequences</taxon>
        <taxon>metagenomes</taxon>
        <taxon>ecological metagenomes</taxon>
    </lineage>
</organism>
<dbReference type="InterPro" id="IPR036291">
    <property type="entry name" value="NAD(P)-bd_dom_sf"/>
</dbReference>
<evidence type="ECO:0008006" key="4">
    <source>
        <dbReference type="Google" id="ProtNLM"/>
    </source>
</evidence>